<dbReference type="EC" id="6.2.1.3" evidence="14"/>
<dbReference type="InterPro" id="IPR045851">
    <property type="entry name" value="AMP-bd_C_sf"/>
</dbReference>
<dbReference type="GO" id="GO:0005778">
    <property type="term" value="C:peroxisomal membrane"/>
    <property type="evidence" value="ECO:0007669"/>
    <property type="project" value="UniProtKB-SubCell"/>
</dbReference>
<evidence type="ECO:0000256" key="3">
    <source>
        <dbReference type="ARBA" id="ARBA00022448"/>
    </source>
</evidence>
<evidence type="ECO:0000256" key="15">
    <source>
        <dbReference type="ARBA" id="ARBA00036527"/>
    </source>
</evidence>
<dbReference type="InterPro" id="IPR042099">
    <property type="entry name" value="ANL_N_sf"/>
</dbReference>
<dbReference type="InterPro" id="IPR020845">
    <property type="entry name" value="AMP-binding_CS"/>
</dbReference>
<evidence type="ECO:0000256" key="22">
    <source>
        <dbReference type="SAM" id="Phobius"/>
    </source>
</evidence>
<evidence type="ECO:0000256" key="8">
    <source>
        <dbReference type="ARBA" id="ARBA00022832"/>
    </source>
</evidence>
<dbReference type="RefSeq" id="XP_011303224.1">
    <property type="nucleotide sequence ID" value="XM_011304922.1"/>
</dbReference>
<comment type="catalytic activity">
    <reaction evidence="18">
        <text>tetracosanoate + ATP + CoA = tetracosanoyl-CoA + AMP + diphosphate</text>
        <dbReference type="Rhea" id="RHEA:33639"/>
        <dbReference type="ChEBI" id="CHEBI:30616"/>
        <dbReference type="ChEBI" id="CHEBI:31014"/>
        <dbReference type="ChEBI" id="CHEBI:33019"/>
        <dbReference type="ChEBI" id="CHEBI:57287"/>
        <dbReference type="ChEBI" id="CHEBI:65052"/>
        <dbReference type="ChEBI" id="CHEBI:456215"/>
    </reaction>
    <physiologicalReaction direction="left-to-right" evidence="18">
        <dbReference type="Rhea" id="RHEA:33640"/>
    </physiologicalReaction>
</comment>
<dbReference type="GeneID" id="105266612"/>
<dbReference type="AlphaFoldDB" id="A0A9R1U074"/>
<organism evidence="25 26">
    <name type="scientific">Fopius arisanus</name>
    <dbReference type="NCBI Taxonomy" id="64838"/>
    <lineage>
        <taxon>Eukaryota</taxon>
        <taxon>Metazoa</taxon>
        <taxon>Ecdysozoa</taxon>
        <taxon>Arthropoda</taxon>
        <taxon>Hexapoda</taxon>
        <taxon>Insecta</taxon>
        <taxon>Pterygota</taxon>
        <taxon>Neoptera</taxon>
        <taxon>Endopterygota</taxon>
        <taxon>Hymenoptera</taxon>
        <taxon>Apocrita</taxon>
        <taxon>Ichneumonoidea</taxon>
        <taxon>Braconidae</taxon>
        <taxon>Opiinae</taxon>
        <taxon>Fopius</taxon>
    </lineage>
</organism>
<evidence type="ECO:0000256" key="14">
    <source>
        <dbReference type="ARBA" id="ARBA00026121"/>
    </source>
</evidence>
<dbReference type="Gene3D" id="3.40.50.12780">
    <property type="entry name" value="N-terminal domain of ligase-like"/>
    <property type="match status" value="1"/>
</dbReference>
<keyword evidence="11" id="KW-0445">Lipid transport</keyword>
<feature type="domain" description="AMP-dependent synthetase/ligase" evidence="23">
    <location>
        <begin position="67"/>
        <end position="416"/>
    </location>
</feature>
<evidence type="ECO:0000259" key="24">
    <source>
        <dbReference type="Pfam" id="PF13193"/>
    </source>
</evidence>
<evidence type="ECO:0000256" key="6">
    <source>
        <dbReference type="ARBA" id="ARBA00022692"/>
    </source>
</evidence>
<keyword evidence="6 22" id="KW-0812">Transmembrane</keyword>
<dbReference type="CTD" id="37887"/>
<comment type="function">
    <text evidence="19">Acyl-CoA synthetase required for both the import of long chain fatty acids (LCFAs) (C14-C18) and the activation very long chain fatty acids (VLCFAs) (C20-C26) by esterification of the fatty acids into metabolically active CoA-thioesters for subsequent degradation or incorporation into phospholipids. The transport and fatty acyl-CoA synthetase activities are genetically separable and are thus independent activities. Esterifies VLCFAs in the peroxisome matrix. The VLCFAs are actively transported into peroxisomes by a PXA1-PXA2 heterodimeric transporter in the peroxisomal membrane.</text>
</comment>
<evidence type="ECO:0000256" key="4">
    <source>
        <dbReference type="ARBA" id="ARBA00022475"/>
    </source>
</evidence>
<proteinExistence type="inferred from homology"/>
<feature type="domain" description="AMP-binding enzyme C-terminal" evidence="24">
    <location>
        <begin position="506"/>
        <end position="581"/>
    </location>
</feature>
<protein>
    <recommendedName>
        <fullName evidence="20">Very long-chain fatty acid transport protein</fullName>
        <ecNumber evidence="14">6.2.1.3</ecNumber>
    </recommendedName>
    <alternativeName>
        <fullName evidence="16">Long-chain-fatty-acid--CoA ligase</fullName>
    </alternativeName>
    <alternativeName>
        <fullName evidence="21">Very-long-chain acyl-CoA synthetase</fullName>
    </alternativeName>
</protein>
<dbReference type="GO" id="GO:0005886">
    <property type="term" value="C:plasma membrane"/>
    <property type="evidence" value="ECO:0007669"/>
    <property type="project" value="UniProtKB-SubCell"/>
</dbReference>
<dbReference type="Pfam" id="PF13193">
    <property type="entry name" value="AMP-binding_C"/>
    <property type="match status" value="1"/>
</dbReference>
<dbReference type="PANTHER" id="PTHR43107:SF15">
    <property type="entry name" value="FATTY ACID TRANSPORT PROTEIN 3, ISOFORM A"/>
    <property type="match status" value="1"/>
</dbReference>
<evidence type="ECO:0000256" key="7">
    <source>
        <dbReference type="ARBA" id="ARBA00022741"/>
    </source>
</evidence>
<keyword evidence="8" id="KW-0443">Lipid metabolism</keyword>
<dbReference type="Gene3D" id="3.30.300.30">
    <property type="match status" value="1"/>
</dbReference>
<evidence type="ECO:0000256" key="11">
    <source>
        <dbReference type="ARBA" id="ARBA00023055"/>
    </source>
</evidence>
<keyword evidence="5" id="KW-0436">Ligase</keyword>
<evidence type="ECO:0000256" key="13">
    <source>
        <dbReference type="ARBA" id="ARBA00023140"/>
    </source>
</evidence>
<dbReference type="SUPFAM" id="SSF56801">
    <property type="entry name" value="Acetyl-CoA synthetase-like"/>
    <property type="match status" value="1"/>
</dbReference>
<accession>A0A9R1U074</accession>
<evidence type="ECO:0000256" key="12">
    <source>
        <dbReference type="ARBA" id="ARBA00023136"/>
    </source>
</evidence>
<keyword evidence="3" id="KW-0813">Transport</keyword>
<evidence type="ECO:0000256" key="1">
    <source>
        <dbReference type="ARBA" id="ARBA00004651"/>
    </source>
</evidence>
<keyword evidence="8" id="KW-0276">Fatty acid metabolism</keyword>
<dbReference type="GO" id="GO:0005324">
    <property type="term" value="F:long-chain fatty acid transmembrane transporter activity"/>
    <property type="evidence" value="ECO:0007669"/>
    <property type="project" value="TreeGrafter"/>
</dbReference>
<dbReference type="InterPro" id="IPR000873">
    <property type="entry name" value="AMP-dep_synth/lig_dom"/>
</dbReference>
<evidence type="ECO:0000256" key="5">
    <source>
        <dbReference type="ARBA" id="ARBA00022598"/>
    </source>
</evidence>
<keyword evidence="4" id="KW-1003">Cell membrane</keyword>
<keyword evidence="7" id="KW-0547">Nucleotide-binding</keyword>
<dbReference type="PANTHER" id="PTHR43107">
    <property type="entry name" value="LONG-CHAIN FATTY ACID TRANSPORT PROTEIN"/>
    <property type="match status" value="1"/>
</dbReference>
<dbReference type="FunFam" id="3.30.300.30:FF:000002">
    <property type="entry name" value="Long-chain fatty acid transport protein 1"/>
    <property type="match status" value="1"/>
</dbReference>
<dbReference type="GO" id="GO:0044539">
    <property type="term" value="P:long-chain fatty acid import into cell"/>
    <property type="evidence" value="ECO:0007669"/>
    <property type="project" value="TreeGrafter"/>
</dbReference>
<evidence type="ECO:0000256" key="16">
    <source>
        <dbReference type="ARBA" id="ARBA00041297"/>
    </source>
</evidence>
<dbReference type="Proteomes" id="UP000694866">
    <property type="component" value="Unplaced"/>
</dbReference>
<keyword evidence="9" id="KW-0067">ATP-binding</keyword>
<evidence type="ECO:0000313" key="26">
    <source>
        <dbReference type="RefSeq" id="XP_011303224.1"/>
    </source>
</evidence>
<gene>
    <name evidence="26" type="primary">LOC105266612</name>
</gene>
<evidence type="ECO:0000256" key="18">
    <source>
        <dbReference type="ARBA" id="ARBA00048666"/>
    </source>
</evidence>
<evidence type="ECO:0000256" key="9">
    <source>
        <dbReference type="ARBA" id="ARBA00022840"/>
    </source>
</evidence>
<evidence type="ECO:0000256" key="17">
    <source>
        <dbReference type="ARBA" id="ARBA00046271"/>
    </source>
</evidence>
<dbReference type="NCBIfam" id="NF006134">
    <property type="entry name" value="PRK08279.1"/>
    <property type="match status" value="1"/>
</dbReference>
<name>A0A9R1U074_9HYME</name>
<keyword evidence="10 22" id="KW-1133">Transmembrane helix</keyword>
<evidence type="ECO:0000256" key="19">
    <source>
        <dbReference type="ARBA" id="ARBA00060276"/>
    </source>
</evidence>
<comment type="subcellular location">
    <subcellularLocation>
        <location evidence="1">Cell membrane</location>
        <topology evidence="1">Multi-pass membrane protein</topology>
    </subcellularLocation>
    <subcellularLocation>
        <location evidence="17">Peroxisome membrane</location>
    </subcellularLocation>
</comment>
<comment type="catalytic activity">
    <reaction evidence="15">
        <text>a very long-chain fatty acid + ATP + CoA = a very long-chain fatty acyl-CoA + AMP + diphosphate</text>
        <dbReference type="Rhea" id="RHEA:54536"/>
        <dbReference type="ChEBI" id="CHEBI:30616"/>
        <dbReference type="ChEBI" id="CHEBI:33019"/>
        <dbReference type="ChEBI" id="CHEBI:57287"/>
        <dbReference type="ChEBI" id="CHEBI:58950"/>
        <dbReference type="ChEBI" id="CHEBI:138261"/>
        <dbReference type="ChEBI" id="CHEBI:456215"/>
    </reaction>
    <physiologicalReaction direction="left-to-right" evidence="15">
        <dbReference type="Rhea" id="RHEA:54537"/>
    </physiologicalReaction>
</comment>
<evidence type="ECO:0000259" key="23">
    <source>
        <dbReference type="Pfam" id="PF00501"/>
    </source>
</evidence>
<dbReference type="KEGG" id="fas:105266612"/>
<evidence type="ECO:0000256" key="10">
    <source>
        <dbReference type="ARBA" id="ARBA00022989"/>
    </source>
</evidence>
<evidence type="ECO:0000256" key="20">
    <source>
        <dbReference type="ARBA" id="ARBA00068795"/>
    </source>
</evidence>
<dbReference type="Pfam" id="PF00501">
    <property type="entry name" value="AMP-binding"/>
    <property type="match status" value="1"/>
</dbReference>
<evidence type="ECO:0000313" key="25">
    <source>
        <dbReference type="Proteomes" id="UP000694866"/>
    </source>
</evidence>
<keyword evidence="12 22" id="KW-0472">Membrane</keyword>
<dbReference type="GO" id="GO:0005789">
    <property type="term" value="C:endoplasmic reticulum membrane"/>
    <property type="evidence" value="ECO:0007669"/>
    <property type="project" value="TreeGrafter"/>
</dbReference>
<dbReference type="InterPro" id="IPR025110">
    <property type="entry name" value="AMP-bd_C"/>
</dbReference>
<comment type="similarity">
    <text evidence="2">Belongs to the ATP-dependent AMP-binding enzyme family.</text>
</comment>
<sequence length="628" mass="70570">MMEYYQIGLTAIAAFIVAYLFTGSRWHTLCIIGKTLPRDVLGAYRFLKINILLWYWERKGLTVAKLFTKQVEKNPDKIVIIFEDQRWTYGQLDEYSNRLARYIRTQPMSRGDSVAVIMENRPEYVGTWLGLSKAGFVGALVNTNLRKDVLIHSIKAANSKSVIFGAELRDAIDEIKDKLPGVGLYQSSEKPDTPVVEGAVDLNKSMVNISSDAVEVDLSLGCPRDKLIYIYTSGTTGMPKAAVINNLRYMLMSCGVYYMLGLEHTDRVYDPLPLYHTAGGIIGVGPALCVGITVVLRRKFSASKFWADCIEHRCTVAQYIGEICRFLLSLPPSPNDTAHNVRLMYGNGLRPQIWESFVKRFNVEQIGEFYGATEGNSNLVNIDNRPGAVGFVPRFGDALYRVALLRIDDETGEPVRGPDGLCTRCKPDEPGIFVGKINPKKAVHDFRGYADEKESEKKIIRDVFKKGDRFFNSGDILVMDELGYFYFKDRRGDTFRWKGENVATAEVEAVISNIIGLRDSVVYGVEVPGNEGKAGMVAIYDPHQTLCLQELADGLKKSLPAYARPLFVRVLAELPLTGTYKLKKGDLQVQGFDITQIKDPVYFLEKSGNYVRLTEQLHHDLVEEKIRV</sequence>
<dbReference type="GO" id="GO:0005524">
    <property type="term" value="F:ATP binding"/>
    <property type="evidence" value="ECO:0007669"/>
    <property type="project" value="UniProtKB-KW"/>
</dbReference>
<reference evidence="26" key="1">
    <citation type="submission" date="2025-08" db="UniProtKB">
        <authorList>
            <consortium name="RefSeq"/>
        </authorList>
    </citation>
    <scope>IDENTIFICATION</scope>
</reference>
<evidence type="ECO:0000256" key="21">
    <source>
        <dbReference type="ARBA" id="ARBA00078285"/>
    </source>
</evidence>
<keyword evidence="13" id="KW-0576">Peroxisome</keyword>
<evidence type="ECO:0000256" key="2">
    <source>
        <dbReference type="ARBA" id="ARBA00006432"/>
    </source>
</evidence>
<dbReference type="GO" id="GO:0004467">
    <property type="term" value="F:long-chain fatty acid-CoA ligase activity"/>
    <property type="evidence" value="ECO:0007669"/>
    <property type="project" value="UniProtKB-EC"/>
</dbReference>
<keyword evidence="25" id="KW-1185">Reference proteome</keyword>
<dbReference type="PROSITE" id="PS00455">
    <property type="entry name" value="AMP_BINDING"/>
    <property type="match status" value="1"/>
</dbReference>
<dbReference type="OrthoDB" id="288590at2759"/>
<feature type="transmembrane region" description="Helical" evidence="22">
    <location>
        <begin position="6"/>
        <end position="22"/>
    </location>
</feature>
<dbReference type="FunFam" id="3.40.50.12780:FF:000019">
    <property type="entry name" value="Long-chain fatty acid transporter"/>
    <property type="match status" value="1"/>
</dbReference>